<sequence length="178" mass="19985">MNSLIGSSAAPSFDDPLEMLRACHGRIQAQCTTLKRLREHLTTHGHDAQASQAAFAILRYFDTAGQHHHQDEEQDLFPKLRATQDGRAESLIARLLQEHQGMEAAWKNLRPLLLDIANDKAPVLDEAITQHFTELYAQHIELENTMLLPLAETLLAPEQLHEIGSRMAARRGVQLSAR</sequence>
<dbReference type="AlphaFoldDB" id="A0A2Z6GDI4"/>
<dbReference type="CDD" id="cd12108">
    <property type="entry name" value="Hr-like"/>
    <property type="match status" value="1"/>
</dbReference>
<dbReference type="PANTHER" id="PTHR39966:SF1">
    <property type="entry name" value="HEMERYTHRIN-LIKE DOMAIN-CONTAINING PROTEIN"/>
    <property type="match status" value="1"/>
</dbReference>
<dbReference type="KEGG" id="fam:OYT1_ch2156"/>
<feature type="domain" description="Hemerythrin-like" evidence="1">
    <location>
        <begin position="16"/>
        <end position="151"/>
    </location>
</feature>
<dbReference type="EMBL" id="AP018738">
    <property type="protein sequence ID" value="BBE51681.1"/>
    <property type="molecule type" value="Genomic_DNA"/>
</dbReference>
<keyword evidence="3" id="KW-1185">Reference proteome</keyword>
<gene>
    <name evidence="2" type="ORF">OYT1_ch2156</name>
</gene>
<organism evidence="2 3">
    <name type="scientific">Ferriphaselus amnicola</name>
    <dbReference type="NCBI Taxonomy" id="1188319"/>
    <lineage>
        <taxon>Bacteria</taxon>
        <taxon>Pseudomonadati</taxon>
        <taxon>Pseudomonadota</taxon>
        <taxon>Betaproteobacteria</taxon>
        <taxon>Nitrosomonadales</taxon>
        <taxon>Gallionellaceae</taxon>
        <taxon>Ferriphaselus</taxon>
    </lineage>
</organism>
<dbReference type="GO" id="GO:0005886">
    <property type="term" value="C:plasma membrane"/>
    <property type="evidence" value="ECO:0007669"/>
    <property type="project" value="TreeGrafter"/>
</dbReference>
<dbReference type="Proteomes" id="UP000033070">
    <property type="component" value="Chromosome"/>
</dbReference>
<dbReference type="Gene3D" id="1.20.120.520">
    <property type="entry name" value="nmb1532 protein domain like"/>
    <property type="match status" value="1"/>
</dbReference>
<dbReference type="InterPro" id="IPR012312">
    <property type="entry name" value="Hemerythrin-like"/>
</dbReference>
<name>A0A2Z6GDI4_9PROT</name>
<dbReference type="RefSeq" id="WP_062626323.1">
    <property type="nucleotide sequence ID" value="NZ_AP018738.1"/>
</dbReference>
<dbReference type="OrthoDB" id="9780392at2"/>
<evidence type="ECO:0000313" key="2">
    <source>
        <dbReference type="EMBL" id="BBE51681.1"/>
    </source>
</evidence>
<proteinExistence type="predicted"/>
<dbReference type="Pfam" id="PF01814">
    <property type="entry name" value="Hemerythrin"/>
    <property type="match status" value="1"/>
</dbReference>
<accession>A0A2Z6GDI4</accession>
<reference evidence="2 3" key="1">
    <citation type="submission" date="2018-06" db="EMBL/GenBank/DDBJ databases">
        <title>OYT1 Genome Sequencing.</title>
        <authorList>
            <person name="Kato S."/>
            <person name="Itoh T."/>
            <person name="Ohkuma M."/>
        </authorList>
    </citation>
    <scope>NUCLEOTIDE SEQUENCE [LARGE SCALE GENOMIC DNA]</scope>
    <source>
        <strain evidence="2 3">OYT1</strain>
    </source>
</reference>
<dbReference type="PANTHER" id="PTHR39966">
    <property type="entry name" value="BLL2471 PROTEIN-RELATED"/>
    <property type="match status" value="1"/>
</dbReference>
<evidence type="ECO:0000259" key="1">
    <source>
        <dbReference type="Pfam" id="PF01814"/>
    </source>
</evidence>
<evidence type="ECO:0000313" key="3">
    <source>
        <dbReference type="Proteomes" id="UP000033070"/>
    </source>
</evidence>
<protein>
    <recommendedName>
        <fullName evidence="1">Hemerythrin-like domain-containing protein</fullName>
    </recommendedName>
</protein>
<dbReference type="STRING" id="1188319.OYT1_01146"/>